<name>A0AAV3NHC6_LITER</name>
<dbReference type="PANTHER" id="PTHR11439">
    <property type="entry name" value="GAG-POL-RELATED RETROTRANSPOSON"/>
    <property type="match status" value="1"/>
</dbReference>
<dbReference type="Proteomes" id="UP001454036">
    <property type="component" value="Unassembled WGS sequence"/>
</dbReference>
<protein>
    <submittedName>
        <fullName evidence="2">Transmembrane signal receptor</fullName>
    </submittedName>
</protein>
<dbReference type="InterPro" id="IPR043502">
    <property type="entry name" value="DNA/RNA_pol_sf"/>
</dbReference>
<dbReference type="Pfam" id="PF07727">
    <property type="entry name" value="RVT_2"/>
    <property type="match status" value="1"/>
</dbReference>
<dbReference type="SUPFAM" id="SSF56672">
    <property type="entry name" value="DNA/RNA polymerases"/>
    <property type="match status" value="1"/>
</dbReference>
<evidence type="ECO:0000313" key="2">
    <source>
        <dbReference type="EMBL" id="GAA0138466.1"/>
    </source>
</evidence>
<dbReference type="AlphaFoldDB" id="A0AAV3NHC6"/>
<evidence type="ECO:0000313" key="3">
    <source>
        <dbReference type="Proteomes" id="UP001454036"/>
    </source>
</evidence>
<accession>A0AAV3NHC6</accession>
<dbReference type="InterPro" id="IPR013103">
    <property type="entry name" value="RVT_2"/>
</dbReference>
<dbReference type="PANTHER" id="PTHR11439:SF470">
    <property type="entry name" value="CYSTEINE-RICH RLK (RECEPTOR-LIKE PROTEIN KINASE) 8"/>
    <property type="match status" value="1"/>
</dbReference>
<comment type="caution">
    <text evidence="2">The sequence shown here is derived from an EMBL/GenBank/DDBJ whole genome shotgun (WGS) entry which is preliminary data.</text>
</comment>
<sequence length="340" mass="39352">MVTIRTFLAVAVAKRWELHQIEVHNAFLHGDLSEEIYMRLPPGFGKGHPGMVCRLHKSLYGLKQAPRCWFSKLTAALKKYGFVQSYADYSLFTMRKDAFQLHVLVYVDDLIIFGNDSAVVSQFKQYLSFCFHILELRLPGAMRVYFCLNGNMPYTLFLKQDCWGFVLLLFRWNRTIGWGVRQAPCYRMSNGFDVWWADYSYLSFAHPDLAYFVQVLYQFLHEPRQDHSVAALRVVKYLKGCPGEGIIVSTKCNLHLTGDSLISWKIEKQVTVSRSSAEAEYRSLAAVTCELKWLKDLLKDLGVVYSDPMDIADLFTKLLSRKQFEFLLHKLGIQNLHTRT</sequence>
<keyword evidence="2" id="KW-0472">Membrane</keyword>
<gene>
    <name evidence="2" type="ORF">LIER_00210</name>
</gene>
<evidence type="ECO:0000259" key="1">
    <source>
        <dbReference type="Pfam" id="PF07727"/>
    </source>
</evidence>
<keyword evidence="3" id="KW-1185">Reference proteome</keyword>
<keyword evidence="2" id="KW-0675">Receptor</keyword>
<reference evidence="2 3" key="1">
    <citation type="submission" date="2024-01" db="EMBL/GenBank/DDBJ databases">
        <title>The complete chloroplast genome sequence of Lithospermum erythrorhizon: insights into the phylogenetic relationship among Boraginaceae species and the maternal lineages of purple gromwells.</title>
        <authorList>
            <person name="Okada T."/>
            <person name="Watanabe K."/>
        </authorList>
    </citation>
    <scope>NUCLEOTIDE SEQUENCE [LARGE SCALE GENOMIC DNA]</scope>
</reference>
<feature type="domain" description="Reverse transcriptase Ty1/copia-type" evidence="1">
    <location>
        <begin position="3"/>
        <end position="136"/>
    </location>
</feature>
<dbReference type="CDD" id="cd09272">
    <property type="entry name" value="RNase_HI_RT_Ty1"/>
    <property type="match status" value="1"/>
</dbReference>
<dbReference type="EMBL" id="BAABME010000014">
    <property type="protein sequence ID" value="GAA0138466.1"/>
    <property type="molecule type" value="Genomic_DNA"/>
</dbReference>
<keyword evidence="2" id="KW-0812">Transmembrane</keyword>
<proteinExistence type="predicted"/>
<organism evidence="2 3">
    <name type="scientific">Lithospermum erythrorhizon</name>
    <name type="common">Purple gromwell</name>
    <name type="synonym">Lithospermum officinale var. erythrorhizon</name>
    <dbReference type="NCBI Taxonomy" id="34254"/>
    <lineage>
        <taxon>Eukaryota</taxon>
        <taxon>Viridiplantae</taxon>
        <taxon>Streptophyta</taxon>
        <taxon>Embryophyta</taxon>
        <taxon>Tracheophyta</taxon>
        <taxon>Spermatophyta</taxon>
        <taxon>Magnoliopsida</taxon>
        <taxon>eudicotyledons</taxon>
        <taxon>Gunneridae</taxon>
        <taxon>Pentapetalae</taxon>
        <taxon>asterids</taxon>
        <taxon>lamiids</taxon>
        <taxon>Boraginales</taxon>
        <taxon>Boraginaceae</taxon>
        <taxon>Boraginoideae</taxon>
        <taxon>Lithospermeae</taxon>
        <taxon>Lithospermum</taxon>
    </lineage>
</organism>